<name>A0A8H3SG58_9EURO</name>
<feature type="region of interest" description="Disordered" evidence="1">
    <location>
        <begin position="1"/>
        <end position="91"/>
    </location>
</feature>
<feature type="compositionally biased region" description="Basic and acidic residues" evidence="1">
    <location>
        <begin position="209"/>
        <end position="220"/>
    </location>
</feature>
<reference evidence="2 3" key="1">
    <citation type="submission" date="2020-01" db="EMBL/GenBank/DDBJ databases">
        <title>Draft genome sequence of Aspergillus udagawae IFM 46972.</title>
        <authorList>
            <person name="Takahashi H."/>
            <person name="Yaguchi T."/>
        </authorList>
    </citation>
    <scope>NUCLEOTIDE SEQUENCE [LARGE SCALE GENOMIC DNA]</scope>
    <source>
        <strain evidence="2 3">IFM 46972</strain>
    </source>
</reference>
<feature type="compositionally biased region" description="Polar residues" evidence="1">
    <location>
        <begin position="48"/>
        <end position="57"/>
    </location>
</feature>
<dbReference type="Proteomes" id="UP000465221">
    <property type="component" value="Unassembled WGS sequence"/>
</dbReference>
<organism evidence="2 3">
    <name type="scientific">Aspergillus udagawae</name>
    <dbReference type="NCBI Taxonomy" id="91492"/>
    <lineage>
        <taxon>Eukaryota</taxon>
        <taxon>Fungi</taxon>
        <taxon>Dikarya</taxon>
        <taxon>Ascomycota</taxon>
        <taxon>Pezizomycotina</taxon>
        <taxon>Eurotiomycetes</taxon>
        <taxon>Eurotiomycetidae</taxon>
        <taxon>Eurotiales</taxon>
        <taxon>Aspergillaceae</taxon>
        <taxon>Aspergillus</taxon>
        <taxon>Aspergillus subgen. Fumigati</taxon>
    </lineage>
</organism>
<feature type="compositionally biased region" description="Acidic residues" evidence="1">
    <location>
        <begin position="161"/>
        <end position="184"/>
    </location>
</feature>
<protein>
    <submittedName>
        <fullName evidence="2">Uncharacterized protein</fullName>
    </submittedName>
</protein>
<dbReference type="AlphaFoldDB" id="A0A8H3SG58"/>
<feature type="region of interest" description="Disordered" evidence="1">
    <location>
        <begin position="128"/>
        <end position="276"/>
    </location>
</feature>
<evidence type="ECO:0000256" key="1">
    <source>
        <dbReference type="SAM" id="MobiDB-lite"/>
    </source>
</evidence>
<evidence type="ECO:0000313" key="3">
    <source>
        <dbReference type="Proteomes" id="UP000465221"/>
    </source>
</evidence>
<gene>
    <name evidence="2" type="ORF">IFM46972_11259</name>
</gene>
<proteinExistence type="predicted"/>
<accession>A0A8H3SG58</accession>
<evidence type="ECO:0000313" key="2">
    <source>
        <dbReference type="EMBL" id="GFF58984.1"/>
    </source>
</evidence>
<feature type="compositionally biased region" description="Acidic residues" evidence="1">
    <location>
        <begin position="128"/>
        <end position="138"/>
    </location>
</feature>
<sequence length="459" mass="50303">MNPIPSMPRHKAGDRPGWASLAPEPEDKENRVPALAPVGKRRQKHSSDSILQEQNGKGKQRRTSAKAGKASEEAPVSKPPFNDDEEFDANLAAELEVEGDEEFDANLAAKLEAKGDKGFDANLAAELEADNDISDEEGIPSPDEIETKGDEEFDANLAAELEADDNVGDEEYVPSPDGIEDDFFMDSVNHKTTQKARVELPEATLASASEDKENRVHDSEPTPARKRRRAKGSDSILQEHGKGKRKLSHIEEDVAPSEGVSTSTPPSTDDKESDAIQRDNLDAEIDALLDNEIDDDEIEVIGDDDIIVSPDDIDEEDFVSEVKTEPTTILGPTTVADGKFAVILRKTISQLVDWAKEHDYTVMSPKDMAVTWGFWRLLCRVSVDFLVDLILPGVPLQVQALFEKETWSLEDLLSLPPAGDDKRQGIYGNFVTGQIKNSGDIGCDAYGHQNVSHNVSPII</sequence>
<comment type="caution">
    <text evidence="2">The sequence shown here is derived from an EMBL/GenBank/DDBJ whole genome shotgun (WGS) entry which is preliminary data.</text>
</comment>
<dbReference type="EMBL" id="BLKC01000196">
    <property type="protein sequence ID" value="GFF58984.1"/>
    <property type="molecule type" value="Genomic_DNA"/>
</dbReference>